<dbReference type="RefSeq" id="WP_054773232.1">
    <property type="nucleotide sequence ID" value="NZ_AP019782.1"/>
</dbReference>
<sequence length="96" mass="11078">MSSKHAFVEQLKSRLDEWDDDLAQLEAQMHEAEEELKIAFEERLALLRQQRGEAAAKLEHLQQAADEAWEDLKEGAESAWVSIRAAIDKARQEFKD</sequence>
<protein>
    <recommendedName>
        <fullName evidence="4">Coiled coil domain-containing protein</fullName>
    </recommendedName>
</protein>
<accession>A0A8D4VTW8</accession>
<evidence type="ECO:0000313" key="3">
    <source>
        <dbReference type="Proteomes" id="UP000824988"/>
    </source>
</evidence>
<keyword evidence="1" id="KW-0175">Coiled coil</keyword>
<dbReference type="EMBL" id="AP019782">
    <property type="protein sequence ID" value="BBL72552.1"/>
    <property type="molecule type" value="Genomic_DNA"/>
</dbReference>
<evidence type="ECO:0000313" key="2">
    <source>
        <dbReference type="EMBL" id="BBL72552.1"/>
    </source>
</evidence>
<feature type="coiled-coil region" evidence="1">
    <location>
        <begin position="8"/>
        <end position="64"/>
    </location>
</feature>
<evidence type="ECO:0008006" key="4">
    <source>
        <dbReference type="Google" id="ProtNLM"/>
    </source>
</evidence>
<evidence type="ECO:0000256" key="1">
    <source>
        <dbReference type="SAM" id="Coils"/>
    </source>
</evidence>
<organism evidence="2 3">
    <name type="scientific">Methylogaea oryzae</name>
    <dbReference type="NCBI Taxonomy" id="1295382"/>
    <lineage>
        <taxon>Bacteria</taxon>
        <taxon>Pseudomonadati</taxon>
        <taxon>Pseudomonadota</taxon>
        <taxon>Gammaproteobacteria</taxon>
        <taxon>Methylococcales</taxon>
        <taxon>Methylococcaceae</taxon>
        <taxon>Methylogaea</taxon>
    </lineage>
</organism>
<dbReference type="AlphaFoldDB" id="A0A8D4VTW8"/>
<keyword evidence="3" id="KW-1185">Reference proteome</keyword>
<name>A0A8D4VTW8_9GAMM</name>
<gene>
    <name evidence="2" type="ORF">MoryE10_31580</name>
</gene>
<dbReference type="KEGG" id="moz:MoryE10_31580"/>
<dbReference type="Gene3D" id="1.20.120.20">
    <property type="entry name" value="Apolipoprotein"/>
    <property type="match status" value="1"/>
</dbReference>
<proteinExistence type="predicted"/>
<reference evidence="2" key="1">
    <citation type="submission" date="2019-06" db="EMBL/GenBank/DDBJ databases">
        <title>Complete genome sequence of Methylogaea oryzae strain JCM16910.</title>
        <authorList>
            <person name="Asakawa S."/>
        </authorList>
    </citation>
    <scope>NUCLEOTIDE SEQUENCE</scope>
    <source>
        <strain evidence="2">E10</strain>
    </source>
</reference>
<dbReference type="Proteomes" id="UP000824988">
    <property type="component" value="Chromosome"/>
</dbReference>